<keyword evidence="3" id="KW-0560">Oxidoreductase</keyword>
<dbReference type="Pfam" id="PF00394">
    <property type="entry name" value="Cu-oxidase"/>
    <property type="match status" value="1"/>
</dbReference>
<evidence type="ECO:0000256" key="3">
    <source>
        <dbReference type="ARBA" id="ARBA00023002"/>
    </source>
</evidence>
<gene>
    <name evidence="7" type="ordered locus">AS9A_2573</name>
</gene>
<dbReference type="InterPro" id="IPR008972">
    <property type="entry name" value="Cupredoxin"/>
</dbReference>
<dbReference type="PANTHER" id="PTHR48267">
    <property type="entry name" value="CUPREDOXIN SUPERFAMILY PROTEIN"/>
    <property type="match status" value="1"/>
</dbReference>
<dbReference type="GO" id="GO:0016491">
    <property type="term" value="F:oxidoreductase activity"/>
    <property type="evidence" value="ECO:0007669"/>
    <property type="project" value="UniProtKB-KW"/>
</dbReference>
<dbReference type="Pfam" id="PF07731">
    <property type="entry name" value="Cu-oxidase_2"/>
    <property type="match status" value="1"/>
</dbReference>
<comment type="similarity">
    <text evidence="1">Belongs to the multicopper oxidase family.</text>
</comment>
<feature type="domain" description="Plastocyanin-like" evidence="4">
    <location>
        <begin position="247"/>
        <end position="306"/>
    </location>
</feature>
<dbReference type="eggNOG" id="COG2132">
    <property type="taxonomic scope" value="Bacteria"/>
</dbReference>
<keyword evidence="2" id="KW-0479">Metal-binding</keyword>
<evidence type="ECO:0000259" key="4">
    <source>
        <dbReference type="Pfam" id="PF00394"/>
    </source>
</evidence>
<feature type="domain" description="Plastocyanin-like" evidence="6">
    <location>
        <begin position="75"/>
        <end position="189"/>
    </location>
</feature>
<evidence type="ECO:0000259" key="5">
    <source>
        <dbReference type="Pfam" id="PF07731"/>
    </source>
</evidence>
<evidence type="ECO:0000256" key="1">
    <source>
        <dbReference type="ARBA" id="ARBA00010609"/>
    </source>
</evidence>
<dbReference type="PROSITE" id="PS00080">
    <property type="entry name" value="MULTICOPPER_OXIDASE2"/>
    <property type="match status" value="1"/>
</dbReference>
<feature type="domain" description="Plastocyanin-like" evidence="5">
    <location>
        <begin position="376"/>
        <end position="485"/>
    </location>
</feature>
<evidence type="ECO:0000256" key="2">
    <source>
        <dbReference type="ARBA" id="ARBA00022723"/>
    </source>
</evidence>
<dbReference type="CDD" id="cd13890">
    <property type="entry name" value="CuRO_3_CueO_FtsP"/>
    <property type="match status" value="1"/>
</dbReference>
<dbReference type="RefSeq" id="WP_013807369.1">
    <property type="nucleotide sequence ID" value="NC_015564.1"/>
</dbReference>
<proteinExistence type="inferred from homology"/>
<evidence type="ECO:0000259" key="6">
    <source>
        <dbReference type="Pfam" id="PF07732"/>
    </source>
</evidence>
<dbReference type="Pfam" id="PF07732">
    <property type="entry name" value="Cu-oxidase_3"/>
    <property type="match status" value="1"/>
</dbReference>
<dbReference type="SUPFAM" id="SSF49503">
    <property type="entry name" value="Cupredoxins"/>
    <property type="match status" value="3"/>
</dbReference>
<dbReference type="InterPro" id="IPR011707">
    <property type="entry name" value="Cu-oxidase-like_N"/>
</dbReference>
<accession>F6EGG7</accession>
<dbReference type="InterPro" id="IPR011706">
    <property type="entry name" value="Cu-oxidase_C"/>
</dbReference>
<dbReference type="Gene3D" id="2.60.40.420">
    <property type="entry name" value="Cupredoxins - blue copper proteins"/>
    <property type="match status" value="3"/>
</dbReference>
<evidence type="ECO:0000313" key="8">
    <source>
        <dbReference type="Proteomes" id="UP000009235"/>
    </source>
</evidence>
<dbReference type="GO" id="GO:0005507">
    <property type="term" value="F:copper ion binding"/>
    <property type="evidence" value="ECO:0007669"/>
    <property type="project" value="InterPro"/>
</dbReference>
<dbReference type="KEGG" id="asd:AS9A_2573"/>
<evidence type="ECO:0000313" key="7">
    <source>
        <dbReference type="EMBL" id="AEF41020.1"/>
    </source>
</evidence>
<dbReference type="EMBL" id="CP002786">
    <property type="protein sequence ID" value="AEF41020.1"/>
    <property type="molecule type" value="Genomic_DNA"/>
</dbReference>
<protein>
    <submittedName>
        <fullName evidence="7">Putative oxidase</fullName>
    </submittedName>
</protein>
<dbReference type="CDD" id="cd04232">
    <property type="entry name" value="CuRO_1_CueO_FtsP"/>
    <property type="match status" value="1"/>
</dbReference>
<reference evidence="7 8" key="1">
    <citation type="journal article" date="2011" name="J. Bacteriol.">
        <title>Complete genome sequence of Amycolicicoccus subflavus DQS3-9A1T, an actinomycete isolated from crude oil-polluted soil.</title>
        <authorList>
            <person name="Cai M."/>
            <person name="Chen W.M."/>
            <person name="Nie Y."/>
            <person name="Chi C.Q."/>
            <person name="Wang Y.N."/>
            <person name="Tang Y.Q."/>
            <person name="Li G.Y."/>
            <person name="Wu X.L."/>
        </authorList>
    </citation>
    <scope>NUCLEOTIDE SEQUENCE [LARGE SCALE GENOMIC DNA]</scope>
    <source>
        <strain evidence="8">DSM 45089 / DQS3-9A1</strain>
    </source>
</reference>
<name>F6EGG7_HOYSD</name>
<sequence>MVPMTFRRTRRLLAALLTGLLLVGIGGVVALMAAWNGARHDTTGVIEFENALDIPPLADSRTDADGTRVFDLTMQRGTTDLGHGPATETWGVNGSYLGPTVRADRGGRVRLNVSNELSVASTLHWHGMHLPAAMDGGPHQMIEPGETWSPEWTIDQAAASLWYHPHLHGATAEHVYRGIAGMFLIDDAETPELPSSYGVDDVPLIVQDKRFRDGQLDLRPGMFTEAGIIGSDILVNGTPAPFFDVTTERVRLRLLNASNARTYNFTFTEGVTFDLIATDGGLLAAPVRLSHLMLSPGERAEIVVSVPAGSSTVLRSVTQPLGLDMWTNRFSGGDDSLDILELRAGPSLTPNTAVPDELVAQRDLGEPTVTRTFSISGSNEINDQTMDMGRIDEVVEVNTTEMWEVRNGTGAPHNFHVHDVQFQILDSRDPALAGPKDTVYIPPGETVRLLMRFEHYTDPEVPYMYHCHILAHEDRGLMGQFVVIDASAHQDRVPQRLPQAGHHH</sequence>
<dbReference type="CDD" id="cd13867">
    <property type="entry name" value="CuRO_2_CueO_FtsP"/>
    <property type="match status" value="1"/>
</dbReference>
<dbReference type="InterPro" id="IPR002355">
    <property type="entry name" value="Cu_oxidase_Cu_BS"/>
</dbReference>
<dbReference type="AlphaFoldDB" id="F6EGG7"/>
<organism evidence="7 8">
    <name type="scientific">Hoyosella subflava (strain DSM 45089 / JCM 17490 / NBRC 109087 / DQS3-9A1)</name>
    <name type="common">Amycolicicoccus subflavus</name>
    <dbReference type="NCBI Taxonomy" id="443218"/>
    <lineage>
        <taxon>Bacteria</taxon>
        <taxon>Bacillati</taxon>
        <taxon>Actinomycetota</taxon>
        <taxon>Actinomycetes</taxon>
        <taxon>Mycobacteriales</taxon>
        <taxon>Hoyosellaceae</taxon>
        <taxon>Hoyosella</taxon>
    </lineage>
</organism>
<dbReference type="InterPro" id="IPR045087">
    <property type="entry name" value="Cu-oxidase_fam"/>
</dbReference>
<dbReference type="Proteomes" id="UP000009235">
    <property type="component" value="Chromosome"/>
</dbReference>
<dbReference type="InterPro" id="IPR001117">
    <property type="entry name" value="Cu-oxidase_2nd"/>
</dbReference>
<dbReference type="HOGENOM" id="CLU_009100_2_4_11"/>
<keyword evidence="8" id="KW-1185">Reference proteome</keyword>
<dbReference type="STRING" id="443218.AS9A_2573"/>
<dbReference type="PANTHER" id="PTHR48267:SF1">
    <property type="entry name" value="BILIRUBIN OXIDASE"/>
    <property type="match status" value="1"/>
</dbReference>